<dbReference type="EMBL" id="NIRR01000059">
    <property type="protein sequence ID" value="OWP61514.1"/>
    <property type="molecule type" value="Genomic_DNA"/>
</dbReference>
<dbReference type="GO" id="GO:0016740">
    <property type="term" value="F:transferase activity"/>
    <property type="evidence" value="ECO:0007669"/>
    <property type="project" value="UniProtKB-KW"/>
</dbReference>
<dbReference type="Proteomes" id="UP000197277">
    <property type="component" value="Unassembled WGS sequence"/>
</dbReference>
<proteinExistence type="predicted"/>
<accession>A0A246FG80</accession>
<organism evidence="1 2">
    <name type="scientific">Hymenobacter amundsenii</name>
    <dbReference type="NCBI Taxonomy" id="2006685"/>
    <lineage>
        <taxon>Bacteria</taxon>
        <taxon>Pseudomonadati</taxon>
        <taxon>Bacteroidota</taxon>
        <taxon>Cytophagia</taxon>
        <taxon>Cytophagales</taxon>
        <taxon>Hymenobacteraceae</taxon>
        <taxon>Hymenobacter</taxon>
    </lineage>
</organism>
<keyword evidence="1" id="KW-0808">Transferase</keyword>
<reference evidence="1 2" key="1">
    <citation type="submission" date="2017-06" db="EMBL/GenBank/DDBJ databases">
        <title>Hymenobacter amundsenii sp. nov. isolated from regoliths in Antarctica.</title>
        <authorList>
            <person name="Sedlacek I."/>
            <person name="Kralova S."/>
            <person name="Pantucek R."/>
            <person name="Svec P."/>
            <person name="Holochova P."/>
            <person name="Stankova E."/>
            <person name="Vrbovska V."/>
            <person name="Busse H.-J."/>
        </authorList>
    </citation>
    <scope>NUCLEOTIDE SEQUENCE [LARGE SCALE GENOMIC DNA]</scope>
    <source>
        <strain evidence="1 2">CCM 8682</strain>
    </source>
</reference>
<dbReference type="Pfam" id="PF08889">
    <property type="entry name" value="WbqC"/>
    <property type="match status" value="1"/>
</dbReference>
<name>A0A246FG80_9BACT</name>
<dbReference type="OrthoDB" id="3611744at2"/>
<comment type="caution">
    <text evidence="1">The sequence shown here is derived from an EMBL/GenBank/DDBJ whole genome shotgun (WGS) entry which is preliminary data.</text>
</comment>
<evidence type="ECO:0000313" key="1">
    <source>
        <dbReference type="EMBL" id="OWP61514.1"/>
    </source>
</evidence>
<gene>
    <name evidence="1" type="ORF">CDA63_19055</name>
</gene>
<sequence>MQPYFFPYLGYFSLIKHTDFFVSFDPVQYIRKGWINRNRMLKPGEGWQYITVPVQAAKRETLIKDILVAEGDAWKGQIMRQIEHYKKRAPYYGQVKELLEQCFAFPELSISRLNTFYLAQICCYVGIPFQHAIFSDMNLELGTIEAPDEWALRITQAIGAATYINPPRGREFFQMDKYAAADVNLQFLEVQLESYNQHRPVFEAGLCILDVLMFNNPEEVRLMLDNMTLNP</sequence>
<evidence type="ECO:0000313" key="2">
    <source>
        <dbReference type="Proteomes" id="UP000197277"/>
    </source>
</evidence>
<dbReference type="AlphaFoldDB" id="A0A246FG80"/>
<keyword evidence="2" id="KW-1185">Reference proteome</keyword>
<dbReference type="InterPro" id="IPR014985">
    <property type="entry name" value="WbqC"/>
</dbReference>
<protein>
    <submittedName>
        <fullName evidence="1">Glycine transferase</fullName>
    </submittedName>
</protein>